<dbReference type="WBParaSite" id="MCU_004973-RB">
    <property type="protein sequence ID" value="MCU_004973-RB"/>
    <property type="gene ID" value="MCU_004973"/>
</dbReference>
<dbReference type="GO" id="GO:0010521">
    <property type="term" value="F:telomerase inhibitor activity"/>
    <property type="evidence" value="ECO:0007669"/>
    <property type="project" value="TreeGrafter"/>
</dbReference>
<gene>
    <name evidence="10" type="ORF">MCOS_LOCUS8031</name>
</gene>
<evidence type="ECO:0000313" key="10">
    <source>
        <dbReference type="EMBL" id="VDD82028.1"/>
    </source>
</evidence>
<dbReference type="InterPro" id="IPR012340">
    <property type="entry name" value="NA-bd_OB-fold"/>
</dbReference>
<comment type="subcellular location">
    <subcellularLocation>
        <location evidence="2">Chromosome</location>
        <location evidence="2">Telomere</location>
    </subcellularLocation>
    <subcellularLocation>
        <location evidence="1">Nucleus</location>
    </subcellularLocation>
</comment>
<keyword evidence="6" id="KW-0779">Telomere</keyword>
<dbReference type="GO" id="GO:0016233">
    <property type="term" value="P:telomere capping"/>
    <property type="evidence" value="ECO:0007669"/>
    <property type="project" value="TreeGrafter"/>
</dbReference>
<dbReference type="SUPFAM" id="SSF50249">
    <property type="entry name" value="Nucleic acid-binding proteins"/>
    <property type="match status" value="2"/>
</dbReference>
<organism evidence="12">
    <name type="scientific">Mesocestoides corti</name>
    <name type="common">Flatworm</name>
    <dbReference type="NCBI Taxonomy" id="53468"/>
    <lineage>
        <taxon>Eukaryota</taxon>
        <taxon>Metazoa</taxon>
        <taxon>Spiralia</taxon>
        <taxon>Lophotrochozoa</taxon>
        <taxon>Platyhelminthes</taxon>
        <taxon>Cestoda</taxon>
        <taxon>Eucestoda</taxon>
        <taxon>Cyclophyllidea</taxon>
        <taxon>Mesocestoididae</taxon>
        <taxon>Mesocestoides</taxon>
    </lineage>
</organism>
<evidence type="ECO:0000259" key="9">
    <source>
        <dbReference type="SMART" id="SM00976"/>
    </source>
</evidence>
<dbReference type="GO" id="GO:0000783">
    <property type="term" value="C:nuclear telomere cap complex"/>
    <property type="evidence" value="ECO:0007669"/>
    <property type="project" value="TreeGrafter"/>
</dbReference>
<dbReference type="Pfam" id="PF16686">
    <property type="entry name" value="POT1PC"/>
    <property type="match status" value="1"/>
</dbReference>
<accession>A0A0R3UKC6</accession>
<dbReference type="CDD" id="cd04497">
    <property type="entry name" value="hPOT1_OB1_like"/>
    <property type="match status" value="1"/>
</dbReference>
<dbReference type="InterPro" id="IPR028389">
    <property type="entry name" value="POT1"/>
</dbReference>
<dbReference type="Gene3D" id="2.40.50.140">
    <property type="entry name" value="Nucleic acid-binding proteins"/>
    <property type="match status" value="2"/>
</dbReference>
<dbReference type="Pfam" id="PF02765">
    <property type="entry name" value="POT1"/>
    <property type="match status" value="1"/>
</dbReference>
<sequence length="540" mass="59053">MAAQYTFTDLRNINVGCHNVIAVVKFFKKPQKTKGTGYSMFASVSDPSLCGDKFPVIFLCNNIDHLPPIRTPGDIIIMHRLKVSMYRGSLQGCGPGSSGFAFAVFPGLCDSPLTPYPSPTNCSFTDADLFRVFELRGWYNSDSCPLEKELPPDVVMTEPQAPSNQMVPFAERVVPSTRIHSIMKNAFVNIEAQIVAIYSYPPEITRDIILSLWDGQPPPEAASLPPFYTHHDLDRPPHISDSRTDPHLAAITGHSMLPANEDWSVTVFVFDEHAQSAVAKKLKPGDLIRIINVHCTGKLGHVRRKLDVHGGGQKYGRRIELLTEETAPPDLVARLKAGRDARKPITTPSQSPGAADLGVLLIWKLRDVVSLLGPAAVGPSTTTPLHHNNPAMCRLRVCGRVVRARPNSPRSLFRCLLLVCRSCGTSSRIKSPTLPMCPCGKSTHFLALPMFYLVLADLSGRVCVLVSSRGIRALAGPDMSSLRRQLRLLVSATASPQTKRATARSITAAWSRCVSSWIDATLLVKRSPTKSTVSISLLAK</sequence>
<comment type="similarity">
    <text evidence="3">Belongs to the telombin family.</text>
</comment>
<dbReference type="SMART" id="SM00976">
    <property type="entry name" value="Telo_bind"/>
    <property type="match status" value="1"/>
</dbReference>
<evidence type="ECO:0000256" key="4">
    <source>
        <dbReference type="ARBA" id="ARBA00015253"/>
    </source>
</evidence>
<dbReference type="GO" id="GO:0032210">
    <property type="term" value="P:regulation of telomere maintenance via telomerase"/>
    <property type="evidence" value="ECO:0007669"/>
    <property type="project" value="TreeGrafter"/>
</dbReference>
<evidence type="ECO:0000256" key="7">
    <source>
        <dbReference type="ARBA" id="ARBA00023125"/>
    </source>
</evidence>
<dbReference type="STRING" id="53468.A0A0R3UKC6"/>
<dbReference type="InterPro" id="IPR032042">
    <property type="entry name" value="POT1PC"/>
</dbReference>
<dbReference type="EMBL" id="UXSR01005442">
    <property type="protein sequence ID" value="VDD82028.1"/>
    <property type="molecule type" value="Genomic_DNA"/>
</dbReference>
<keyword evidence="8" id="KW-0539">Nucleus</keyword>
<dbReference type="InterPro" id="IPR011564">
    <property type="entry name" value="Telomer_end-bd_POT1/Cdc13"/>
</dbReference>
<keyword evidence="5" id="KW-0158">Chromosome</keyword>
<dbReference type="PANTHER" id="PTHR14513:SF0">
    <property type="entry name" value="PROTECTION OF TELOMERES PROTEIN 1"/>
    <property type="match status" value="1"/>
</dbReference>
<evidence type="ECO:0000313" key="12">
    <source>
        <dbReference type="WBParaSite" id="MCU_004973-RB"/>
    </source>
</evidence>
<evidence type="ECO:0000256" key="3">
    <source>
        <dbReference type="ARBA" id="ARBA00008442"/>
    </source>
</evidence>
<keyword evidence="11" id="KW-1185">Reference proteome</keyword>
<reference evidence="10 11" key="1">
    <citation type="submission" date="2018-10" db="EMBL/GenBank/DDBJ databases">
        <authorList>
            <consortium name="Pathogen Informatics"/>
        </authorList>
    </citation>
    <scope>NUCLEOTIDE SEQUENCE [LARGE SCALE GENOMIC DNA]</scope>
</reference>
<evidence type="ECO:0000313" key="11">
    <source>
        <dbReference type="Proteomes" id="UP000267029"/>
    </source>
</evidence>
<dbReference type="AlphaFoldDB" id="A0A0R3UKC6"/>
<protein>
    <recommendedName>
        <fullName evidence="4">Protection of telomeres protein 1</fullName>
    </recommendedName>
</protein>
<evidence type="ECO:0000256" key="2">
    <source>
        <dbReference type="ARBA" id="ARBA00004574"/>
    </source>
</evidence>
<name>A0A0R3UKC6_MESCO</name>
<reference evidence="12" key="2">
    <citation type="submission" date="2019-11" db="UniProtKB">
        <authorList>
            <consortium name="WormBaseParasite"/>
        </authorList>
    </citation>
    <scope>IDENTIFICATION</scope>
</reference>
<dbReference type="GO" id="GO:0098505">
    <property type="term" value="F:G-rich strand telomeric DNA binding"/>
    <property type="evidence" value="ECO:0007669"/>
    <property type="project" value="TreeGrafter"/>
</dbReference>
<dbReference type="OrthoDB" id="6268549at2759"/>
<feature type="domain" description="Telomeric single stranded DNA binding POT1/Cdc13" evidence="9">
    <location>
        <begin position="7"/>
        <end position="140"/>
    </location>
</feature>
<proteinExistence type="inferred from homology"/>
<keyword evidence="7" id="KW-0238">DNA-binding</keyword>
<evidence type="ECO:0000256" key="5">
    <source>
        <dbReference type="ARBA" id="ARBA00022454"/>
    </source>
</evidence>
<evidence type="ECO:0000256" key="1">
    <source>
        <dbReference type="ARBA" id="ARBA00004123"/>
    </source>
</evidence>
<evidence type="ECO:0000256" key="6">
    <source>
        <dbReference type="ARBA" id="ARBA00022895"/>
    </source>
</evidence>
<dbReference type="Proteomes" id="UP000267029">
    <property type="component" value="Unassembled WGS sequence"/>
</dbReference>
<dbReference type="PANTHER" id="PTHR14513">
    <property type="entry name" value="PROTECTION OF TELOMERES 1"/>
    <property type="match status" value="1"/>
</dbReference>
<evidence type="ECO:0000256" key="8">
    <source>
        <dbReference type="ARBA" id="ARBA00023242"/>
    </source>
</evidence>